<dbReference type="InterPro" id="IPR016131">
    <property type="entry name" value="Haemerythrin_Fe_BS"/>
</dbReference>
<dbReference type="InterPro" id="IPR012312">
    <property type="entry name" value="Hemerythrin-like"/>
</dbReference>
<keyword evidence="4" id="KW-0408">Iron</keyword>
<keyword evidence="2" id="KW-0561">Oxygen transport</keyword>
<dbReference type="GO" id="GO:0046872">
    <property type="term" value="F:metal ion binding"/>
    <property type="evidence" value="ECO:0007669"/>
    <property type="project" value="UniProtKB-KW"/>
</dbReference>
<dbReference type="PROSITE" id="PS00550">
    <property type="entry name" value="HEMERYTHRINS"/>
    <property type="match status" value="1"/>
</dbReference>
<dbReference type="PANTHER" id="PTHR37164">
    <property type="entry name" value="BACTERIOHEMERYTHRIN"/>
    <property type="match status" value="1"/>
</dbReference>
<keyword evidence="3" id="KW-0479">Metal-binding</keyword>
<comment type="similarity">
    <text evidence="1">Belongs to the hemerythrin family.</text>
</comment>
<dbReference type="Gene3D" id="1.20.120.50">
    <property type="entry name" value="Hemerythrin-like"/>
    <property type="match status" value="1"/>
</dbReference>
<gene>
    <name evidence="6" type="ORF">D3877_07795</name>
</gene>
<dbReference type="CDD" id="cd12107">
    <property type="entry name" value="Hemerythrin"/>
    <property type="match status" value="1"/>
</dbReference>
<dbReference type="NCBIfam" id="TIGR02481">
    <property type="entry name" value="hemeryth_dom"/>
    <property type="match status" value="1"/>
</dbReference>
<protein>
    <recommendedName>
        <fullName evidence="5">Hemerythrin-like domain-containing protein</fullName>
    </recommendedName>
</protein>
<dbReference type="InterPro" id="IPR050669">
    <property type="entry name" value="Hemerythrin"/>
</dbReference>
<sequence>MTCDSVDYGSLVWSDDLILGIDQIDEQHRKWIALVQAYQSAVVDGGSAEEIQRTLTAAVAYTESHFDDEQAVMEEAGYPFIDDHLDQHRLAWRRVNGFTAGSPTEDGEETNDLRDSLADFLPQWLMLHINTADRQFARWYRSRSDSAQATAPCAPAAIDDGRVFADIPL</sequence>
<evidence type="ECO:0000256" key="1">
    <source>
        <dbReference type="ARBA" id="ARBA00010587"/>
    </source>
</evidence>
<evidence type="ECO:0000313" key="6">
    <source>
        <dbReference type="EMBL" id="RJF84440.1"/>
    </source>
</evidence>
<dbReference type="RefSeq" id="WP_119830089.1">
    <property type="nucleotide sequence ID" value="NZ_QYUL01000001.1"/>
</dbReference>
<dbReference type="Proteomes" id="UP000283458">
    <property type="component" value="Unassembled WGS sequence"/>
</dbReference>
<dbReference type="InterPro" id="IPR035938">
    <property type="entry name" value="Hemerythrin-like_sf"/>
</dbReference>
<accession>A0A418W335</accession>
<feature type="domain" description="Hemerythrin-like" evidence="5">
    <location>
        <begin position="20"/>
        <end position="138"/>
    </location>
</feature>
<dbReference type="SUPFAM" id="SSF47188">
    <property type="entry name" value="Hemerythrin-like"/>
    <property type="match status" value="1"/>
</dbReference>
<proteinExistence type="inferred from homology"/>
<dbReference type="PANTHER" id="PTHR37164:SF1">
    <property type="entry name" value="BACTERIOHEMERYTHRIN"/>
    <property type="match status" value="1"/>
</dbReference>
<evidence type="ECO:0000256" key="3">
    <source>
        <dbReference type="ARBA" id="ARBA00022723"/>
    </source>
</evidence>
<keyword evidence="7" id="KW-1185">Reference proteome</keyword>
<dbReference type="AlphaFoldDB" id="A0A418W335"/>
<evidence type="ECO:0000313" key="7">
    <source>
        <dbReference type="Proteomes" id="UP000283458"/>
    </source>
</evidence>
<reference evidence="6 7" key="1">
    <citation type="submission" date="2018-09" db="EMBL/GenBank/DDBJ databases">
        <authorList>
            <person name="Zhu H."/>
        </authorList>
    </citation>
    <scope>NUCLEOTIDE SEQUENCE [LARGE SCALE GENOMIC DNA]</scope>
    <source>
        <strain evidence="6 7">K2W22B-5</strain>
    </source>
</reference>
<dbReference type="NCBIfam" id="NF033749">
    <property type="entry name" value="bact_hemeryth"/>
    <property type="match status" value="1"/>
</dbReference>
<evidence type="ECO:0000256" key="2">
    <source>
        <dbReference type="ARBA" id="ARBA00022621"/>
    </source>
</evidence>
<dbReference type="GO" id="GO:0005344">
    <property type="term" value="F:oxygen carrier activity"/>
    <property type="evidence" value="ECO:0007669"/>
    <property type="project" value="UniProtKB-KW"/>
</dbReference>
<keyword evidence="2" id="KW-0813">Transport</keyword>
<dbReference type="InterPro" id="IPR012827">
    <property type="entry name" value="Hemerythrin_metal-bd"/>
</dbReference>
<dbReference type="Pfam" id="PF01814">
    <property type="entry name" value="Hemerythrin"/>
    <property type="match status" value="1"/>
</dbReference>
<evidence type="ECO:0000259" key="5">
    <source>
        <dbReference type="Pfam" id="PF01814"/>
    </source>
</evidence>
<organism evidence="6 7">
    <name type="scientific">Azospirillum cavernae</name>
    <dbReference type="NCBI Taxonomy" id="2320860"/>
    <lineage>
        <taxon>Bacteria</taxon>
        <taxon>Pseudomonadati</taxon>
        <taxon>Pseudomonadota</taxon>
        <taxon>Alphaproteobacteria</taxon>
        <taxon>Rhodospirillales</taxon>
        <taxon>Azospirillaceae</taxon>
        <taxon>Azospirillum</taxon>
    </lineage>
</organism>
<comment type="caution">
    <text evidence="6">The sequence shown here is derived from an EMBL/GenBank/DDBJ whole genome shotgun (WGS) entry which is preliminary data.</text>
</comment>
<dbReference type="EMBL" id="QYUL01000001">
    <property type="protein sequence ID" value="RJF84440.1"/>
    <property type="molecule type" value="Genomic_DNA"/>
</dbReference>
<name>A0A418W335_9PROT</name>
<evidence type="ECO:0000256" key="4">
    <source>
        <dbReference type="ARBA" id="ARBA00023004"/>
    </source>
</evidence>
<dbReference type="OrthoDB" id="7305302at2"/>